<name>F9WKR6_TRYVY</name>
<reference evidence="2 3" key="1">
    <citation type="journal article" date="2012" name="Proc. Natl. Acad. Sci. U.S.A.">
        <title>Antigenic diversity is generated by distinct evolutionary mechanisms in African trypanosome species.</title>
        <authorList>
            <person name="Jackson A.P."/>
            <person name="Berry A."/>
            <person name="Aslett M."/>
            <person name="Allison H.C."/>
            <person name="Burton P."/>
            <person name="Vavrova-Anderson J."/>
            <person name="Brown R."/>
            <person name="Browne H."/>
            <person name="Corton N."/>
            <person name="Hauser H."/>
            <person name="Gamble J."/>
            <person name="Gilderthorp R."/>
            <person name="Marcello L."/>
            <person name="McQuillan J."/>
            <person name="Otto T.D."/>
            <person name="Quail M.A."/>
            <person name="Sanders M.J."/>
            <person name="van Tonder A."/>
            <person name="Ginger M.L."/>
            <person name="Field M.C."/>
            <person name="Barry J.D."/>
            <person name="Hertz-Fowler C."/>
            <person name="Berriman M."/>
        </authorList>
    </citation>
    <scope>NUCLEOTIDE SEQUENCE</scope>
    <source>
        <strain evidence="2 3">Y486</strain>
    </source>
</reference>
<gene>
    <name evidence="2" type="ORF">TvY486_0007320</name>
</gene>
<evidence type="ECO:0000313" key="2">
    <source>
        <dbReference type="EMBL" id="CCD18089.1"/>
    </source>
</evidence>
<evidence type="ECO:0000256" key="1">
    <source>
        <dbReference type="SAM" id="MobiDB-lite"/>
    </source>
</evidence>
<organism evidence="2 3">
    <name type="scientific">Trypanosoma vivax (strain Y486)</name>
    <dbReference type="NCBI Taxonomy" id="1055687"/>
    <lineage>
        <taxon>Eukaryota</taxon>
        <taxon>Discoba</taxon>
        <taxon>Euglenozoa</taxon>
        <taxon>Kinetoplastea</taxon>
        <taxon>Metakinetoplastina</taxon>
        <taxon>Trypanosomatida</taxon>
        <taxon>Trypanosomatidae</taxon>
        <taxon>Trypanosoma</taxon>
        <taxon>Duttonella</taxon>
    </lineage>
</organism>
<dbReference type="EMBL" id="CAEX01000367">
    <property type="protein sequence ID" value="CCD18089.1"/>
    <property type="molecule type" value="Genomic_DNA"/>
</dbReference>
<proteinExistence type="predicted"/>
<dbReference type="AlphaFoldDB" id="F9WKR6"/>
<dbReference type="VEuPathDB" id="TriTrypDB:TvY486_0007320"/>
<keyword evidence="3" id="KW-1185">Reference proteome</keyword>
<protein>
    <submittedName>
        <fullName evidence="2">Uncharacterized protein</fullName>
    </submittedName>
</protein>
<accession>F9WKR6</accession>
<dbReference type="Proteomes" id="UP000009027">
    <property type="component" value="Unassembled WGS sequence"/>
</dbReference>
<evidence type="ECO:0000313" key="3">
    <source>
        <dbReference type="Proteomes" id="UP000009027"/>
    </source>
</evidence>
<sequence>MRGKHVATRSHCHNYRSAGQTQDAQHPLQRRAACCVSEHAWTVHGASTRTAASSACPGKTLPIVHAEPTRAPRCCHLLCCPDASGMRNADTQRNDHAVDGCIFQKETRQPSNASAPSLAHIVMVTLHRSCATQQTCRSMRAPLPGHLPSSGAHSVQRRETRAVAMHSTISTQHKGENNTKKARVRHLPASQSTVGQPTHTRTITQMCPAVTVGHHAPPAPPPSTYDTAIQRPAALAYSSQLRTALHEARAPLRLPLFKQQHAYTQLTAIVTRQRQLPVSLASDNLSKQPGKSPR</sequence>
<feature type="region of interest" description="Disordered" evidence="1">
    <location>
        <begin position="171"/>
        <end position="199"/>
    </location>
</feature>
<feature type="compositionally biased region" description="Polar residues" evidence="1">
    <location>
        <begin position="189"/>
        <end position="199"/>
    </location>
</feature>